<dbReference type="PANTHER" id="PTHR34294">
    <property type="entry name" value="TRANSCRIPTIONAL REGULATOR-RELATED"/>
    <property type="match status" value="1"/>
</dbReference>
<keyword evidence="3" id="KW-0238">DNA-binding</keyword>
<dbReference type="Pfam" id="PF04198">
    <property type="entry name" value="Sugar-bind"/>
    <property type="match status" value="1"/>
</dbReference>
<evidence type="ECO:0000259" key="5">
    <source>
        <dbReference type="Pfam" id="PF04198"/>
    </source>
</evidence>
<protein>
    <submittedName>
        <fullName evidence="6">Transcriptional regulator</fullName>
    </submittedName>
</protein>
<dbReference type="AlphaFoldDB" id="A0A231V217"/>
<dbReference type="GO" id="GO:0003677">
    <property type="term" value="F:DNA binding"/>
    <property type="evidence" value="ECO:0007669"/>
    <property type="project" value="UniProtKB-KW"/>
</dbReference>
<evidence type="ECO:0000256" key="1">
    <source>
        <dbReference type="ARBA" id="ARBA00010466"/>
    </source>
</evidence>
<name>A0A231V217_9HYPH</name>
<evidence type="ECO:0000313" key="7">
    <source>
        <dbReference type="Proteomes" id="UP000215405"/>
    </source>
</evidence>
<evidence type="ECO:0000256" key="3">
    <source>
        <dbReference type="ARBA" id="ARBA00023125"/>
    </source>
</evidence>
<dbReference type="InterPro" id="IPR051054">
    <property type="entry name" value="SorC_transcr_regulators"/>
</dbReference>
<keyword evidence="4" id="KW-0804">Transcription</keyword>
<evidence type="ECO:0000313" key="6">
    <source>
        <dbReference type="EMBL" id="OXT02154.1"/>
    </source>
</evidence>
<dbReference type="RefSeq" id="WP_094076115.1">
    <property type="nucleotide sequence ID" value="NZ_NBYO01000001.1"/>
</dbReference>
<dbReference type="Gene3D" id="3.40.50.1360">
    <property type="match status" value="1"/>
</dbReference>
<sequence>MSPARNQPNECAPERRTIRQDDAIVEASWCYFHEGMNQNEIAARLGVSRATVVNYLAEARRRDYVRVTLDTQIFLNHRLAERLRERFGLQQVLVVPSASDEPDRSYDRVARAAADWLPHLLEPGDRLGVAWGETISRVADAAPRQPIDDLTIVQLVGSRPAAMGFAAETCAAALAARFSANLSNLHVPLLLSDRDLTERLKEEPVVATQLDAVASCNKVIFACGTVDDDSHIRRTGLLTTEELARYRGEGATGVICARLIDANGAPIPTEIEERMIGVTLDQMRGKSLGLLVASGRERVPPSRAAILGGYATHFATCSDTAQTLLGD</sequence>
<dbReference type="Gene3D" id="1.10.10.10">
    <property type="entry name" value="Winged helix-like DNA-binding domain superfamily/Winged helix DNA-binding domain"/>
    <property type="match status" value="1"/>
</dbReference>
<evidence type="ECO:0000256" key="4">
    <source>
        <dbReference type="ARBA" id="ARBA00023163"/>
    </source>
</evidence>
<dbReference type="SUPFAM" id="SSF100950">
    <property type="entry name" value="NagB/RpiA/CoA transferase-like"/>
    <property type="match status" value="1"/>
</dbReference>
<accession>A0A231V217</accession>
<dbReference type="PANTHER" id="PTHR34294:SF1">
    <property type="entry name" value="TRANSCRIPTIONAL REGULATOR LSRR"/>
    <property type="match status" value="1"/>
</dbReference>
<proteinExistence type="inferred from homology"/>
<organism evidence="6 7">
    <name type="scientific">Notoacmeibacter marinus</name>
    <dbReference type="NCBI Taxonomy" id="1876515"/>
    <lineage>
        <taxon>Bacteria</taxon>
        <taxon>Pseudomonadati</taxon>
        <taxon>Pseudomonadota</taxon>
        <taxon>Alphaproteobacteria</taxon>
        <taxon>Hyphomicrobiales</taxon>
        <taxon>Notoacmeibacteraceae</taxon>
        <taxon>Notoacmeibacter</taxon>
    </lineage>
</organism>
<dbReference type="InterPro" id="IPR036388">
    <property type="entry name" value="WH-like_DNA-bd_sf"/>
</dbReference>
<keyword evidence="2" id="KW-0805">Transcription regulation</keyword>
<dbReference type="EMBL" id="NBYO01000001">
    <property type="protein sequence ID" value="OXT02154.1"/>
    <property type="molecule type" value="Genomic_DNA"/>
</dbReference>
<keyword evidence="7" id="KW-1185">Reference proteome</keyword>
<dbReference type="Proteomes" id="UP000215405">
    <property type="component" value="Unassembled WGS sequence"/>
</dbReference>
<comment type="caution">
    <text evidence="6">The sequence shown here is derived from an EMBL/GenBank/DDBJ whole genome shotgun (WGS) entry which is preliminary data.</text>
</comment>
<dbReference type="GO" id="GO:0030246">
    <property type="term" value="F:carbohydrate binding"/>
    <property type="evidence" value="ECO:0007669"/>
    <property type="project" value="InterPro"/>
</dbReference>
<dbReference type="InterPro" id="IPR037171">
    <property type="entry name" value="NagB/RpiA_transferase-like"/>
</dbReference>
<comment type="similarity">
    <text evidence="1">Belongs to the SorC transcriptional regulatory family.</text>
</comment>
<dbReference type="InterPro" id="IPR007324">
    <property type="entry name" value="Sugar-bd_dom_put"/>
</dbReference>
<feature type="domain" description="Sugar-binding" evidence="5">
    <location>
        <begin position="75"/>
        <end position="325"/>
    </location>
</feature>
<evidence type="ECO:0000256" key="2">
    <source>
        <dbReference type="ARBA" id="ARBA00023015"/>
    </source>
</evidence>
<reference evidence="7" key="1">
    <citation type="journal article" date="2017" name="Int. J. Syst. Evol. Microbiol.">
        <title>Notoacmeibacter marinus gen. nov., sp. nov., isolated from the gut of a limpet and proposal of Notoacmeibacteraceae fam. nov. in the order Rhizobiales of the class Alphaproteobacteria.</title>
        <authorList>
            <person name="Huang Z."/>
            <person name="Guo F."/>
            <person name="Lai Q."/>
        </authorList>
    </citation>
    <scope>NUCLEOTIDE SEQUENCE [LARGE SCALE GENOMIC DNA]</scope>
    <source>
        <strain evidence="7">XMTR2A4</strain>
    </source>
</reference>
<gene>
    <name evidence="6" type="ORF">B7H23_04325</name>
</gene>